<feature type="compositionally biased region" description="Basic and acidic residues" evidence="1">
    <location>
        <begin position="1"/>
        <end position="20"/>
    </location>
</feature>
<feature type="region of interest" description="Disordered" evidence="1">
    <location>
        <begin position="72"/>
        <end position="100"/>
    </location>
</feature>
<evidence type="ECO:0000256" key="1">
    <source>
        <dbReference type="SAM" id="MobiDB-lite"/>
    </source>
</evidence>
<reference evidence="2 3" key="1">
    <citation type="submission" date="2024-09" db="EMBL/GenBank/DDBJ databases">
        <title>Chromosome-scale assembly of Riccia fluitans.</title>
        <authorList>
            <person name="Paukszto L."/>
            <person name="Sawicki J."/>
            <person name="Karawczyk K."/>
            <person name="Piernik-Szablinska J."/>
            <person name="Szczecinska M."/>
            <person name="Mazdziarz M."/>
        </authorList>
    </citation>
    <scope>NUCLEOTIDE SEQUENCE [LARGE SCALE GENOMIC DNA]</scope>
    <source>
        <strain evidence="2">Rf_01</strain>
        <tissue evidence="2">Aerial parts of the thallus</tissue>
    </source>
</reference>
<dbReference type="AlphaFoldDB" id="A0ABD1YCU1"/>
<dbReference type="EMBL" id="JBHFFA010000005">
    <property type="protein sequence ID" value="KAL2624365.1"/>
    <property type="molecule type" value="Genomic_DNA"/>
</dbReference>
<sequence>MEMPAFRREGSNRHIKDCERASQQSKFEIRALDNKEHERAEVLSSLHDMESTSRALDKEEREIESAFLDSIRGEPSDLYARGPQGSDARPQKSNFHICQV</sequence>
<comment type="caution">
    <text evidence="2">The sequence shown here is derived from an EMBL/GenBank/DDBJ whole genome shotgun (WGS) entry which is preliminary data.</text>
</comment>
<gene>
    <name evidence="2" type="ORF">R1flu_008610</name>
</gene>
<protein>
    <submittedName>
        <fullName evidence="2">Uncharacterized protein</fullName>
    </submittedName>
</protein>
<name>A0ABD1YCU1_9MARC</name>
<proteinExistence type="predicted"/>
<evidence type="ECO:0000313" key="3">
    <source>
        <dbReference type="Proteomes" id="UP001605036"/>
    </source>
</evidence>
<evidence type="ECO:0000313" key="2">
    <source>
        <dbReference type="EMBL" id="KAL2624365.1"/>
    </source>
</evidence>
<dbReference type="Proteomes" id="UP001605036">
    <property type="component" value="Unassembled WGS sequence"/>
</dbReference>
<feature type="compositionally biased region" description="Polar residues" evidence="1">
    <location>
        <begin position="91"/>
        <end position="100"/>
    </location>
</feature>
<organism evidence="2 3">
    <name type="scientific">Riccia fluitans</name>
    <dbReference type="NCBI Taxonomy" id="41844"/>
    <lineage>
        <taxon>Eukaryota</taxon>
        <taxon>Viridiplantae</taxon>
        <taxon>Streptophyta</taxon>
        <taxon>Embryophyta</taxon>
        <taxon>Marchantiophyta</taxon>
        <taxon>Marchantiopsida</taxon>
        <taxon>Marchantiidae</taxon>
        <taxon>Marchantiales</taxon>
        <taxon>Ricciaceae</taxon>
        <taxon>Riccia</taxon>
    </lineage>
</organism>
<accession>A0ABD1YCU1</accession>
<keyword evidence="3" id="KW-1185">Reference proteome</keyword>
<feature type="region of interest" description="Disordered" evidence="1">
    <location>
        <begin position="1"/>
        <end position="21"/>
    </location>
</feature>